<dbReference type="PANTHER" id="PTHR33653">
    <property type="entry name" value="RIBONUCLEASE VAPC2"/>
    <property type="match status" value="1"/>
</dbReference>
<dbReference type="RefSeq" id="WP_100297301.1">
    <property type="nucleotide sequence ID" value="NZ_PHGZ01000021.1"/>
</dbReference>
<dbReference type="EMBL" id="PHGZ01000021">
    <property type="protein sequence ID" value="PJG82363.1"/>
    <property type="molecule type" value="Genomic_DNA"/>
</dbReference>
<evidence type="ECO:0000256" key="4">
    <source>
        <dbReference type="ARBA" id="ARBA00022723"/>
    </source>
</evidence>
<evidence type="ECO:0000313" key="9">
    <source>
        <dbReference type="EMBL" id="PJG82363.1"/>
    </source>
</evidence>
<organism evidence="9 10">
    <name type="scientific">Caviibacterium pharyngocola</name>
    <dbReference type="NCBI Taxonomy" id="28159"/>
    <lineage>
        <taxon>Bacteria</taxon>
        <taxon>Pseudomonadati</taxon>
        <taxon>Pseudomonadota</taxon>
        <taxon>Gammaproteobacteria</taxon>
        <taxon>Pasteurellales</taxon>
        <taxon>Pasteurellaceae</taxon>
        <taxon>Caviibacterium</taxon>
    </lineage>
</organism>
<evidence type="ECO:0000313" key="10">
    <source>
        <dbReference type="Proteomes" id="UP000230282"/>
    </source>
</evidence>
<dbReference type="OrthoDB" id="9804823at2"/>
<dbReference type="Gene3D" id="3.40.50.1010">
    <property type="entry name" value="5'-nuclease"/>
    <property type="match status" value="1"/>
</dbReference>
<dbReference type="Pfam" id="PF01850">
    <property type="entry name" value="PIN"/>
    <property type="match status" value="1"/>
</dbReference>
<keyword evidence="10" id="KW-1185">Reference proteome</keyword>
<evidence type="ECO:0000256" key="7">
    <source>
        <dbReference type="ARBA" id="ARBA00038093"/>
    </source>
</evidence>
<accession>A0A2M8RU00</accession>
<dbReference type="SUPFAM" id="SSF88723">
    <property type="entry name" value="PIN domain-like"/>
    <property type="match status" value="1"/>
</dbReference>
<dbReference type="InterPro" id="IPR050556">
    <property type="entry name" value="Type_II_TA_system_RNase"/>
</dbReference>
<dbReference type="PANTHER" id="PTHR33653:SF1">
    <property type="entry name" value="RIBONUCLEASE VAPC2"/>
    <property type="match status" value="1"/>
</dbReference>
<evidence type="ECO:0000256" key="6">
    <source>
        <dbReference type="ARBA" id="ARBA00022842"/>
    </source>
</evidence>
<keyword evidence="2" id="KW-1277">Toxin-antitoxin system</keyword>
<dbReference type="GO" id="GO:0046872">
    <property type="term" value="F:metal ion binding"/>
    <property type="evidence" value="ECO:0007669"/>
    <property type="project" value="UniProtKB-KW"/>
</dbReference>
<protein>
    <submittedName>
        <fullName evidence="9">VapC toxin family PIN domain ribonuclease</fullName>
    </submittedName>
</protein>
<gene>
    <name evidence="9" type="ORF">CVP04_09640</name>
</gene>
<comment type="caution">
    <text evidence="9">The sequence shown here is derived from an EMBL/GenBank/DDBJ whole genome shotgun (WGS) entry which is preliminary data.</text>
</comment>
<dbReference type="InterPro" id="IPR029060">
    <property type="entry name" value="PIN-like_dom_sf"/>
</dbReference>
<evidence type="ECO:0000256" key="3">
    <source>
        <dbReference type="ARBA" id="ARBA00022722"/>
    </source>
</evidence>
<comment type="cofactor">
    <cofactor evidence="1">
        <name>Mg(2+)</name>
        <dbReference type="ChEBI" id="CHEBI:18420"/>
    </cofactor>
</comment>
<dbReference type="Proteomes" id="UP000230282">
    <property type="component" value="Unassembled WGS sequence"/>
</dbReference>
<keyword evidence="3" id="KW-0540">Nuclease</keyword>
<evidence type="ECO:0000259" key="8">
    <source>
        <dbReference type="Pfam" id="PF01850"/>
    </source>
</evidence>
<dbReference type="GO" id="GO:0004518">
    <property type="term" value="F:nuclease activity"/>
    <property type="evidence" value="ECO:0007669"/>
    <property type="project" value="UniProtKB-KW"/>
</dbReference>
<evidence type="ECO:0000256" key="1">
    <source>
        <dbReference type="ARBA" id="ARBA00001946"/>
    </source>
</evidence>
<evidence type="ECO:0000256" key="2">
    <source>
        <dbReference type="ARBA" id="ARBA00022649"/>
    </source>
</evidence>
<dbReference type="GO" id="GO:0016787">
    <property type="term" value="F:hydrolase activity"/>
    <property type="evidence" value="ECO:0007669"/>
    <property type="project" value="UniProtKB-KW"/>
</dbReference>
<evidence type="ECO:0000256" key="5">
    <source>
        <dbReference type="ARBA" id="ARBA00022801"/>
    </source>
</evidence>
<keyword evidence="5" id="KW-0378">Hydrolase</keyword>
<comment type="similarity">
    <text evidence="7">Belongs to the PINc/VapC protein family.</text>
</comment>
<sequence>MYLLDTNIVSEMRKANTSQRSAQFVKWLESINLDLCYLSTMSWFEVEMGILRKERQDVAQGKILRHWFENVLKPEFSQRLIPVSPMVALQTAKLHVPNPAAMIDSFIAATAIEQGKILVTRNIKDFAHFNVKIINPFEPQ</sequence>
<dbReference type="CDD" id="cd18746">
    <property type="entry name" value="PIN_VapC4-5_FitB-like"/>
    <property type="match status" value="1"/>
</dbReference>
<dbReference type="InterPro" id="IPR002716">
    <property type="entry name" value="PIN_dom"/>
</dbReference>
<name>A0A2M8RU00_9PAST</name>
<feature type="domain" description="PIN" evidence="8">
    <location>
        <begin position="2"/>
        <end position="128"/>
    </location>
</feature>
<dbReference type="AlphaFoldDB" id="A0A2M8RU00"/>
<keyword evidence="6" id="KW-0460">Magnesium</keyword>
<proteinExistence type="inferred from homology"/>
<keyword evidence="4" id="KW-0479">Metal-binding</keyword>
<reference evidence="9 10" key="1">
    <citation type="submission" date="2017-11" db="EMBL/GenBank/DDBJ databases">
        <title>Reclassification of Bisgaard taxon 5 as Caviibacterium pharyngocola gen. nov., sp. nov.</title>
        <authorList>
            <person name="Christensen H."/>
        </authorList>
    </citation>
    <scope>NUCLEOTIDE SEQUENCE [LARGE SCALE GENOMIC DNA]</scope>
    <source>
        <strain evidence="9 10">7_3</strain>
    </source>
</reference>